<accession>A0AA38LZQ8</accession>
<dbReference type="AlphaFoldDB" id="A0AA38LZQ8"/>
<proteinExistence type="predicted"/>
<name>A0AA38LZQ8_9CUCU</name>
<dbReference type="Proteomes" id="UP001168821">
    <property type="component" value="Unassembled WGS sequence"/>
</dbReference>
<evidence type="ECO:0000313" key="2">
    <source>
        <dbReference type="Proteomes" id="UP001168821"/>
    </source>
</evidence>
<evidence type="ECO:0000313" key="1">
    <source>
        <dbReference type="EMBL" id="KAJ3632082.1"/>
    </source>
</evidence>
<organism evidence="1 2">
    <name type="scientific">Zophobas morio</name>
    <dbReference type="NCBI Taxonomy" id="2755281"/>
    <lineage>
        <taxon>Eukaryota</taxon>
        <taxon>Metazoa</taxon>
        <taxon>Ecdysozoa</taxon>
        <taxon>Arthropoda</taxon>
        <taxon>Hexapoda</taxon>
        <taxon>Insecta</taxon>
        <taxon>Pterygota</taxon>
        <taxon>Neoptera</taxon>
        <taxon>Endopterygota</taxon>
        <taxon>Coleoptera</taxon>
        <taxon>Polyphaga</taxon>
        <taxon>Cucujiformia</taxon>
        <taxon>Tenebrionidae</taxon>
        <taxon>Zophobas</taxon>
    </lineage>
</organism>
<reference evidence="1" key="1">
    <citation type="journal article" date="2023" name="G3 (Bethesda)">
        <title>Whole genome assemblies of Zophobas morio and Tenebrio molitor.</title>
        <authorList>
            <person name="Kaur S."/>
            <person name="Stinson S.A."/>
            <person name="diCenzo G.C."/>
        </authorList>
    </citation>
    <scope>NUCLEOTIDE SEQUENCE</scope>
    <source>
        <strain evidence="1">QUZm001</strain>
    </source>
</reference>
<dbReference type="EMBL" id="JALNTZ010000708">
    <property type="protein sequence ID" value="KAJ3632082.1"/>
    <property type="molecule type" value="Genomic_DNA"/>
</dbReference>
<sequence length="233" mass="26486">MDDAVALFKTALNMAHITATTTCEVKYRPDRLPDVLKALICQRGHVVRVTMLSQSAEDKLALNRLHRRIRKRLMVHFNNKLESKLYRTSEMGGSNRSFFWKFAKRIKNRGLTPLPLLHEGNIVVESDENKATLFVNVLAIQAVASCSLYSNDDSFPQLSLHLPVNYEPLYLVYADQVQAIIEALPKRKAPGPNGITNEMLKKMSLIGIHYLYLLLKSSMLLGAFQFDGRRRSL</sequence>
<protein>
    <submittedName>
        <fullName evidence="1">Uncharacterized protein</fullName>
    </submittedName>
</protein>
<gene>
    <name evidence="1" type="ORF">Zmor_024806</name>
</gene>
<keyword evidence="2" id="KW-1185">Reference proteome</keyword>
<comment type="caution">
    <text evidence="1">The sequence shown here is derived from an EMBL/GenBank/DDBJ whole genome shotgun (WGS) entry which is preliminary data.</text>
</comment>